<proteinExistence type="predicted"/>
<feature type="compositionally biased region" description="Polar residues" evidence="1">
    <location>
        <begin position="92"/>
        <end position="111"/>
    </location>
</feature>
<gene>
    <name evidence="2" type="ORF">GCM10011395_22860</name>
</gene>
<evidence type="ECO:0000313" key="3">
    <source>
        <dbReference type="Proteomes" id="UP000618591"/>
    </source>
</evidence>
<accession>A0ABQ1GXH3</accession>
<comment type="caution">
    <text evidence="2">The sequence shown here is derived from an EMBL/GenBank/DDBJ whole genome shotgun (WGS) entry which is preliminary data.</text>
</comment>
<organism evidence="2 3">
    <name type="scientific">Sphingomonas psychrolutea</name>
    <dbReference type="NCBI Taxonomy" id="1259676"/>
    <lineage>
        <taxon>Bacteria</taxon>
        <taxon>Pseudomonadati</taxon>
        <taxon>Pseudomonadota</taxon>
        <taxon>Alphaproteobacteria</taxon>
        <taxon>Sphingomonadales</taxon>
        <taxon>Sphingomonadaceae</taxon>
        <taxon>Sphingomonas</taxon>
    </lineage>
</organism>
<dbReference type="EMBL" id="BMDW01000013">
    <property type="protein sequence ID" value="GGA51935.1"/>
    <property type="molecule type" value="Genomic_DNA"/>
</dbReference>
<dbReference type="Proteomes" id="UP000618591">
    <property type="component" value="Unassembled WGS sequence"/>
</dbReference>
<protein>
    <submittedName>
        <fullName evidence="2">Uncharacterized protein</fullName>
    </submittedName>
</protein>
<feature type="region of interest" description="Disordered" evidence="1">
    <location>
        <begin position="78"/>
        <end position="117"/>
    </location>
</feature>
<keyword evidence="3" id="KW-1185">Reference proteome</keyword>
<sequence>MPRPVLYEIPDLAVGEHFDLHIPNNTLRRRLNRTGRAYFIKRQPDQSLRVLRLADDNTTGKLRFAALAVGEHLTVTSDHPQYRSAKQRARRASTSLRRQFDASQTQVSGPITITRRA</sequence>
<reference evidence="3" key="1">
    <citation type="journal article" date="2019" name="Int. J. Syst. Evol. Microbiol.">
        <title>The Global Catalogue of Microorganisms (GCM) 10K type strain sequencing project: providing services to taxonomists for standard genome sequencing and annotation.</title>
        <authorList>
            <consortium name="The Broad Institute Genomics Platform"/>
            <consortium name="The Broad Institute Genome Sequencing Center for Infectious Disease"/>
            <person name="Wu L."/>
            <person name="Ma J."/>
        </authorList>
    </citation>
    <scope>NUCLEOTIDE SEQUENCE [LARGE SCALE GENOMIC DNA]</scope>
    <source>
        <strain evidence="3">CGMCC 1.10106</strain>
    </source>
</reference>
<dbReference type="RefSeq" id="WP_188447571.1">
    <property type="nucleotide sequence ID" value="NZ_BMDW01000013.1"/>
</dbReference>
<evidence type="ECO:0000256" key="1">
    <source>
        <dbReference type="SAM" id="MobiDB-lite"/>
    </source>
</evidence>
<evidence type="ECO:0000313" key="2">
    <source>
        <dbReference type="EMBL" id="GGA51935.1"/>
    </source>
</evidence>
<name>A0ABQ1GXH3_9SPHN</name>